<accession>A0A9Q1IE05</accession>
<sequence>MNDHMTSSFSNKVTQKRLERGQADDPAAPPLCIDPPAEKACLPFPLELTSKEAPVLFLLSMNRSAAGVIHVTWGDAYLCECWTIAHTEPTVSLAGGPQLVPLTLRAARLVR</sequence>
<evidence type="ECO:0000313" key="2">
    <source>
        <dbReference type="EMBL" id="KAJ8337065.1"/>
    </source>
</evidence>
<gene>
    <name evidence="2" type="ORF">SKAU_G00382850</name>
</gene>
<comment type="caution">
    <text evidence="2">The sequence shown here is derived from an EMBL/GenBank/DDBJ whole genome shotgun (WGS) entry which is preliminary data.</text>
</comment>
<dbReference type="AlphaFoldDB" id="A0A9Q1IE05"/>
<evidence type="ECO:0000256" key="1">
    <source>
        <dbReference type="SAM" id="MobiDB-lite"/>
    </source>
</evidence>
<feature type="region of interest" description="Disordered" evidence="1">
    <location>
        <begin position="1"/>
        <end position="30"/>
    </location>
</feature>
<dbReference type="Proteomes" id="UP001152622">
    <property type="component" value="Chromosome 19"/>
</dbReference>
<feature type="compositionally biased region" description="Polar residues" evidence="1">
    <location>
        <begin position="1"/>
        <end position="13"/>
    </location>
</feature>
<name>A0A9Q1IE05_SYNKA</name>
<reference evidence="2" key="1">
    <citation type="journal article" date="2023" name="Science">
        <title>Genome structures resolve the early diversification of teleost fishes.</title>
        <authorList>
            <person name="Parey E."/>
            <person name="Louis A."/>
            <person name="Montfort J."/>
            <person name="Bouchez O."/>
            <person name="Roques C."/>
            <person name="Iampietro C."/>
            <person name="Lluch J."/>
            <person name="Castinel A."/>
            <person name="Donnadieu C."/>
            <person name="Desvignes T."/>
            <person name="Floi Bucao C."/>
            <person name="Jouanno E."/>
            <person name="Wen M."/>
            <person name="Mejri S."/>
            <person name="Dirks R."/>
            <person name="Jansen H."/>
            <person name="Henkel C."/>
            <person name="Chen W.J."/>
            <person name="Zahm M."/>
            <person name="Cabau C."/>
            <person name="Klopp C."/>
            <person name="Thompson A.W."/>
            <person name="Robinson-Rechavi M."/>
            <person name="Braasch I."/>
            <person name="Lecointre G."/>
            <person name="Bobe J."/>
            <person name="Postlethwait J.H."/>
            <person name="Berthelot C."/>
            <person name="Roest Crollius H."/>
            <person name="Guiguen Y."/>
        </authorList>
    </citation>
    <scope>NUCLEOTIDE SEQUENCE</scope>
    <source>
        <strain evidence="2">WJC10195</strain>
    </source>
</reference>
<proteinExistence type="predicted"/>
<dbReference type="EMBL" id="JAINUF010000019">
    <property type="protein sequence ID" value="KAJ8337065.1"/>
    <property type="molecule type" value="Genomic_DNA"/>
</dbReference>
<evidence type="ECO:0000313" key="3">
    <source>
        <dbReference type="Proteomes" id="UP001152622"/>
    </source>
</evidence>
<organism evidence="2 3">
    <name type="scientific">Synaphobranchus kaupii</name>
    <name type="common">Kaup's arrowtooth eel</name>
    <dbReference type="NCBI Taxonomy" id="118154"/>
    <lineage>
        <taxon>Eukaryota</taxon>
        <taxon>Metazoa</taxon>
        <taxon>Chordata</taxon>
        <taxon>Craniata</taxon>
        <taxon>Vertebrata</taxon>
        <taxon>Euteleostomi</taxon>
        <taxon>Actinopterygii</taxon>
        <taxon>Neopterygii</taxon>
        <taxon>Teleostei</taxon>
        <taxon>Anguilliformes</taxon>
        <taxon>Synaphobranchidae</taxon>
        <taxon>Synaphobranchus</taxon>
    </lineage>
</organism>
<protein>
    <submittedName>
        <fullName evidence="2">Uncharacterized protein</fullName>
    </submittedName>
</protein>
<keyword evidence="3" id="KW-1185">Reference proteome</keyword>